<evidence type="ECO:0008006" key="3">
    <source>
        <dbReference type="Google" id="ProtNLM"/>
    </source>
</evidence>
<keyword evidence="2" id="KW-1185">Reference proteome</keyword>
<dbReference type="EMBL" id="JBHUDC010000003">
    <property type="protein sequence ID" value="MFD1513475.1"/>
    <property type="molecule type" value="Genomic_DNA"/>
</dbReference>
<reference evidence="1 2" key="1">
    <citation type="journal article" date="2019" name="Int. J. Syst. Evol. Microbiol.">
        <title>The Global Catalogue of Microorganisms (GCM) 10K type strain sequencing project: providing services to taxonomists for standard genome sequencing and annotation.</title>
        <authorList>
            <consortium name="The Broad Institute Genomics Platform"/>
            <consortium name="The Broad Institute Genome Sequencing Center for Infectious Disease"/>
            <person name="Wu L."/>
            <person name="Ma J."/>
        </authorList>
    </citation>
    <scope>NUCLEOTIDE SEQUENCE [LARGE SCALE GENOMIC DNA]</scope>
    <source>
        <strain evidence="1 2">CGMCC 1.12563</strain>
    </source>
</reference>
<sequence length="369" mass="41837">MESINSTGIWENVKQDFKTEVRWGLSHGVSRCIRIATEGMPRQRQNKLKGQALRASPCLINGFEFTRSFSKGIPVGHFSTLRTSHEHANPPELLTFFRNLEIPSQPVVFNTDEHQKSFTAIERGLHELVISSGGWSDDWFSIQNGGSLFTGTGMKDFLGLLRPFPSYNPSSSPSKTQSIHGQFIIRLCNNEYLIFNVEQDGCSNEEYRTQITFLTDGHPLDGQRYREYAAGFGLYGLSNGKDHQFDIRTITPKEDIPLQINHSLDGRRSLSGRFQVAGFTTENPLWEPEELSNNASRRPHNCLDEGFSSNRIYREIKSSTFVCVWFETPRSELAKEPYRLKTIKIQDLAPILGNRGSINVHMTVASRDS</sequence>
<dbReference type="Proteomes" id="UP001597187">
    <property type="component" value="Unassembled WGS sequence"/>
</dbReference>
<organism evidence="1 2">
    <name type="scientific">Halomarina rubra</name>
    <dbReference type="NCBI Taxonomy" id="2071873"/>
    <lineage>
        <taxon>Archaea</taxon>
        <taxon>Methanobacteriati</taxon>
        <taxon>Methanobacteriota</taxon>
        <taxon>Stenosarchaea group</taxon>
        <taxon>Halobacteria</taxon>
        <taxon>Halobacteriales</taxon>
        <taxon>Natronomonadaceae</taxon>
        <taxon>Halomarina</taxon>
    </lineage>
</organism>
<dbReference type="RefSeq" id="WP_250873428.1">
    <property type="nucleotide sequence ID" value="NZ_JALXFV010000003.1"/>
</dbReference>
<evidence type="ECO:0000313" key="2">
    <source>
        <dbReference type="Proteomes" id="UP001597187"/>
    </source>
</evidence>
<gene>
    <name evidence="1" type="ORF">ACFSBT_09320</name>
</gene>
<dbReference type="AlphaFoldDB" id="A0ABD6AVU0"/>
<name>A0ABD6AVU0_9EURY</name>
<proteinExistence type="predicted"/>
<evidence type="ECO:0000313" key="1">
    <source>
        <dbReference type="EMBL" id="MFD1513475.1"/>
    </source>
</evidence>
<accession>A0ABD6AVU0</accession>
<comment type="caution">
    <text evidence="1">The sequence shown here is derived from an EMBL/GenBank/DDBJ whole genome shotgun (WGS) entry which is preliminary data.</text>
</comment>
<protein>
    <recommendedName>
        <fullName evidence="3">LAGLIDADG homing endonuclease</fullName>
    </recommendedName>
</protein>